<dbReference type="EMBL" id="HG937516">
    <property type="protein sequence ID" value="CDN40587.1"/>
    <property type="molecule type" value="Genomic_DNA"/>
</dbReference>
<gene>
    <name evidence="2" type="ORF">MAMA39_04680</name>
</gene>
<name>A0A292IJ76_9MOLU</name>
<feature type="compositionally biased region" description="Polar residues" evidence="1">
    <location>
        <begin position="17"/>
        <end position="30"/>
    </location>
</feature>
<evidence type="ECO:0000313" key="3">
    <source>
        <dbReference type="Proteomes" id="UP000261764"/>
    </source>
</evidence>
<feature type="compositionally biased region" description="Low complexity" evidence="1">
    <location>
        <begin position="45"/>
        <end position="55"/>
    </location>
</feature>
<accession>A0A292IJ76</accession>
<dbReference type="KEGG" id="mamp:MAMA39_04680"/>
<evidence type="ECO:0000256" key="1">
    <source>
        <dbReference type="SAM" id="MobiDB-lite"/>
    </source>
</evidence>
<sequence length="489" mass="55373">MNRKLKSPPPTKKGKNETSLSTDRPSTRSEQNTDDNLKNSPKPLPSLDDSPSTTDSHLIKKYYSEIQERYEVTNQQQKSLFPTQIINQSSKVTVPEINSWIGEQTRIPLLPNELSKTNESVGLKLHADDRDGTITLKIFVSKKDSTGHYATSGELSTNMDSSGKTVTLSGFAGEKNLIQEQYSTWSQNTTFNVQSNQTHPFWKVYFDLTNLSNESNQTDVISKINHYLPENNAQKLKPLNQSLQARQYQVKLAQVGLNRLTNGQNELNLNLLIKNGDNQVDKEDFSIPNEQSWVGLPIKLTNFAANETNLLNIPIKARFTPITTKGKKSDRLDISFENLITKQQVTWYLKAIVRKNKVDELLKKIENSVKDGYKKQYHHQEAWRPNAKINSDVFAISLNPEEKKTKYDADKLYDLQTNSGANLIAGGHQDGDVTANNKKIITRNNNGMRRHNGNAWRVQGTTGLNKELKNLLSLSTFQNKNDDNVNPFL</sequence>
<protein>
    <submittedName>
        <fullName evidence="2">Uncharacterized protein</fullName>
    </submittedName>
</protein>
<feature type="region of interest" description="Disordered" evidence="1">
    <location>
        <begin position="1"/>
        <end position="55"/>
    </location>
</feature>
<reference evidence="2 3" key="1">
    <citation type="journal article" date="2015" name="Clin. Infect. Dis.">
        <title>Genomic Investigations unmask Mycoplasma amphoriforme, a new respiratory pathogen.</title>
        <authorList>
            <person name="Gillespie S.H."/>
            <person name="Ling C.L."/>
            <person name="Oravcova K."/>
            <person name="Pinheiro M."/>
            <person name="Wells L."/>
            <person name="Bryant J.M."/>
            <person name="McHugh T.D."/>
            <person name="Bebear C."/>
            <person name="Webster D."/>
            <person name="Harris S.R."/>
            <person name="Seth-Smith H.M."/>
            <person name="Thomson N.R."/>
        </authorList>
    </citation>
    <scope>NUCLEOTIDE SEQUENCE [LARGE SCALE GENOMIC DNA]</scope>
    <source>
        <strain evidence="2 3">A39</strain>
    </source>
</reference>
<proteinExistence type="predicted"/>
<keyword evidence="3" id="KW-1185">Reference proteome</keyword>
<dbReference type="AlphaFoldDB" id="A0A292IJ76"/>
<evidence type="ECO:0000313" key="2">
    <source>
        <dbReference type="EMBL" id="CDN40587.1"/>
    </source>
</evidence>
<organism evidence="2 3">
    <name type="scientific">Mycoplasma amphoriforme A39</name>
    <dbReference type="NCBI Taxonomy" id="572419"/>
    <lineage>
        <taxon>Bacteria</taxon>
        <taxon>Bacillati</taxon>
        <taxon>Mycoplasmatota</taxon>
        <taxon>Mollicutes</taxon>
        <taxon>Mycoplasmataceae</taxon>
        <taxon>Mycoplasma</taxon>
    </lineage>
</organism>
<dbReference type="Proteomes" id="UP000261764">
    <property type="component" value="Chromosome I"/>
</dbReference>